<evidence type="ECO:0000256" key="7">
    <source>
        <dbReference type="ARBA" id="ARBA00023002"/>
    </source>
</evidence>
<dbReference type="GO" id="GO:0042761">
    <property type="term" value="P:very long-chain fatty acid biosynthetic process"/>
    <property type="evidence" value="ECO:0007669"/>
    <property type="project" value="TreeGrafter"/>
</dbReference>
<organism evidence="12 13">
    <name type="scientific">Apatococcus fuscideae</name>
    <dbReference type="NCBI Taxonomy" id="2026836"/>
    <lineage>
        <taxon>Eukaryota</taxon>
        <taxon>Viridiplantae</taxon>
        <taxon>Chlorophyta</taxon>
        <taxon>core chlorophytes</taxon>
        <taxon>Trebouxiophyceae</taxon>
        <taxon>Chlorellales</taxon>
        <taxon>Chlorellaceae</taxon>
        <taxon>Apatococcus</taxon>
    </lineage>
</organism>
<evidence type="ECO:0000256" key="1">
    <source>
        <dbReference type="ARBA" id="ARBA00004477"/>
    </source>
</evidence>
<keyword evidence="7" id="KW-0560">Oxidoreductase</keyword>
<dbReference type="Pfam" id="PF02544">
    <property type="entry name" value="Steroid_dh"/>
    <property type="match status" value="1"/>
</dbReference>
<feature type="domain" description="Ubiquitin-like" evidence="11">
    <location>
        <begin position="1"/>
        <end position="80"/>
    </location>
</feature>
<evidence type="ECO:0000256" key="5">
    <source>
        <dbReference type="ARBA" id="ARBA00022857"/>
    </source>
</evidence>
<evidence type="ECO:0000256" key="3">
    <source>
        <dbReference type="ARBA" id="ARBA00022516"/>
    </source>
</evidence>
<accession>A0AAW1SNF4</accession>
<dbReference type="PROSITE" id="PS50244">
    <property type="entry name" value="S5A_REDUCTASE"/>
    <property type="match status" value="1"/>
</dbReference>
<evidence type="ECO:0000313" key="12">
    <source>
        <dbReference type="EMBL" id="KAK9848942.1"/>
    </source>
</evidence>
<dbReference type="InterPro" id="IPR039357">
    <property type="entry name" value="SRD5A/TECR"/>
</dbReference>
<dbReference type="PANTHER" id="PTHR10556:SF28">
    <property type="entry name" value="VERY-LONG-CHAIN ENOYL-COA REDUCTASE"/>
    <property type="match status" value="1"/>
</dbReference>
<evidence type="ECO:0000256" key="9">
    <source>
        <dbReference type="ARBA" id="ARBA00023136"/>
    </source>
</evidence>
<proteinExistence type="inferred from homology"/>
<feature type="transmembrane region" description="Helical" evidence="10">
    <location>
        <begin position="169"/>
        <end position="186"/>
    </location>
</feature>
<dbReference type="GO" id="GO:0016627">
    <property type="term" value="F:oxidoreductase activity, acting on the CH-CH group of donors"/>
    <property type="evidence" value="ECO:0007669"/>
    <property type="project" value="InterPro"/>
</dbReference>
<comment type="subcellular location">
    <subcellularLocation>
        <location evidence="1">Endoplasmic reticulum membrane</location>
        <topology evidence="1">Multi-pass membrane protein</topology>
    </subcellularLocation>
</comment>
<keyword evidence="5" id="KW-0521">NADP</keyword>
<protein>
    <recommendedName>
        <fullName evidence="11">Ubiquitin-like domain-containing protein</fullName>
    </recommendedName>
</protein>
<evidence type="ECO:0000256" key="8">
    <source>
        <dbReference type="ARBA" id="ARBA00023098"/>
    </source>
</evidence>
<dbReference type="EMBL" id="JALJOV010001371">
    <property type="protein sequence ID" value="KAK9848942.1"/>
    <property type="molecule type" value="Genomic_DNA"/>
</dbReference>
<keyword evidence="3" id="KW-0444">Lipid biosynthesis</keyword>
<dbReference type="CDD" id="cd01801">
    <property type="entry name" value="Ubl_TECR_like"/>
    <property type="match status" value="1"/>
</dbReference>
<name>A0AAW1SNF4_9CHLO</name>
<dbReference type="PANTHER" id="PTHR10556">
    <property type="entry name" value="3-OXO-5-ALPHA-STEROID 4-DEHYDROGENASE"/>
    <property type="match status" value="1"/>
</dbReference>
<dbReference type="InterPro" id="IPR000626">
    <property type="entry name" value="Ubiquitin-like_dom"/>
</dbReference>
<gene>
    <name evidence="12" type="ORF">WJX84_003248</name>
</gene>
<feature type="transmembrane region" description="Helical" evidence="10">
    <location>
        <begin position="246"/>
        <end position="276"/>
    </location>
</feature>
<sequence>MKLYIQSSSGKELVAGGIAIQSSDSVEDLQKQFQRRKSQYYPSRQRFTLQPAPGEKRGKVLTPGSRLAEYGLQEGQVLIFKDLGPQVGYGTVYFWEYFGALVVYALMFYCRGIFYPSFRSNMQPMTLTQQLAFAFWTFHFTKRILETFFVHKFSHGTMPMRNLFKNCSYYWGFAAFVAYFLCHPLYTPPGLKQTYAGLAFAMIWQVANFRCHLLLANLRSPSSKGYQIPKGFLFNYVTCANYMCEVYAWVCFAIAVQTLAVFIFITAGTAQMCIWAQGKHRRLRKMFDGQEGRPKYPRRWIMLPPFF</sequence>
<dbReference type="PROSITE" id="PS50053">
    <property type="entry name" value="UBIQUITIN_2"/>
    <property type="match status" value="1"/>
</dbReference>
<keyword evidence="4 10" id="KW-0812">Transmembrane</keyword>
<dbReference type="Proteomes" id="UP001485043">
    <property type="component" value="Unassembled WGS sequence"/>
</dbReference>
<feature type="transmembrane region" description="Helical" evidence="10">
    <location>
        <begin position="198"/>
        <end position="216"/>
    </location>
</feature>
<reference evidence="12 13" key="1">
    <citation type="journal article" date="2024" name="Nat. Commun.">
        <title>Phylogenomics reveals the evolutionary origins of lichenization in chlorophyte algae.</title>
        <authorList>
            <person name="Puginier C."/>
            <person name="Libourel C."/>
            <person name="Otte J."/>
            <person name="Skaloud P."/>
            <person name="Haon M."/>
            <person name="Grisel S."/>
            <person name="Petersen M."/>
            <person name="Berrin J.G."/>
            <person name="Delaux P.M."/>
            <person name="Dal Grande F."/>
            <person name="Keller J."/>
        </authorList>
    </citation>
    <scope>NUCLEOTIDE SEQUENCE [LARGE SCALE GENOMIC DNA]</scope>
    <source>
        <strain evidence="12 13">SAG 2523</strain>
    </source>
</reference>
<comment type="caution">
    <text evidence="12">The sequence shown here is derived from an EMBL/GenBank/DDBJ whole genome shotgun (WGS) entry which is preliminary data.</text>
</comment>
<keyword evidence="13" id="KW-1185">Reference proteome</keyword>
<evidence type="ECO:0000313" key="13">
    <source>
        <dbReference type="Proteomes" id="UP001485043"/>
    </source>
</evidence>
<keyword evidence="9 10" id="KW-0472">Membrane</keyword>
<dbReference type="InterPro" id="IPR029071">
    <property type="entry name" value="Ubiquitin-like_domsf"/>
</dbReference>
<feature type="transmembrane region" description="Helical" evidence="10">
    <location>
        <begin position="92"/>
        <end position="110"/>
    </location>
</feature>
<keyword evidence="8" id="KW-0443">Lipid metabolism</keyword>
<evidence type="ECO:0000256" key="4">
    <source>
        <dbReference type="ARBA" id="ARBA00022692"/>
    </source>
</evidence>
<evidence type="ECO:0000256" key="2">
    <source>
        <dbReference type="ARBA" id="ARBA00007742"/>
    </source>
</evidence>
<keyword evidence="6 10" id="KW-1133">Transmembrane helix</keyword>
<comment type="similarity">
    <text evidence="2">Belongs to the steroid 5-alpha reductase family.</text>
</comment>
<dbReference type="AlphaFoldDB" id="A0AAW1SNF4"/>
<dbReference type="Gene3D" id="3.10.20.90">
    <property type="entry name" value="Phosphatidylinositol 3-kinase Catalytic Subunit, Chain A, domain 1"/>
    <property type="match status" value="1"/>
</dbReference>
<dbReference type="SUPFAM" id="SSF54236">
    <property type="entry name" value="Ubiquitin-like"/>
    <property type="match status" value="1"/>
</dbReference>
<dbReference type="GO" id="GO:0005789">
    <property type="term" value="C:endoplasmic reticulum membrane"/>
    <property type="evidence" value="ECO:0007669"/>
    <property type="project" value="UniProtKB-SubCell"/>
</dbReference>
<evidence type="ECO:0000259" key="11">
    <source>
        <dbReference type="PROSITE" id="PS50053"/>
    </source>
</evidence>
<evidence type="ECO:0000256" key="10">
    <source>
        <dbReference type="SAM" id="Phobius"/>
    </source>
</evidence>
<evidence type="ECO:0000256" key="6">
    <source>
        <dbReference type="ARBA" id="ARBA00022989"/>
    </source>
</evidence>
<dbReference type="InterPro" id="IPR001104">
    <property type="entry name" value="3-oxo-5_a-steroid_4-DH_C"/>
</dbReference>